<evidence type="ECO:0000313" key="7">
    <source>
        <dbReference type="Proteomes" id="UP000054498"/>
    </source>
</evidence>
<proteinExistence type="predicted"/>
<evidence type="ECO:0000313" key="6">
    <source>
        <dbReference type="EMBL" id="KIY92601.1"/>
    </source>
</evidence>
<evidence type="ECO:0000256" key="4">
    <source>
        <dbReference type="ARBA" id="ARBA00022840"/>
    </source>
</evidence>
<dbReference type="GO" id="GO:0008094">
    <property type="term" value="F:ATP-dependent activity, acting on DNA"/>
    <property type="evidence" value="ECO:0007669"/>
    <property type="project" value="TreeGrafter"/>
</dbReference>
<dbReference type="EMBL" id="KK105477">
    <property type="protein sequence ID" value="KIY92601.1"/>
    <property type="molecule type" value="Genomic_DNA"/>
</dbReference>
<dbReference type="RefSeq" id="XP_013891621.1">
    <property type="nucleotide sequence ID" value="XM_014036167.1"/>
</dbReference>
<evidence type="ECO:0000256" key="2">
    <source>
        <dbReference type="ARBA" id="ARBA00022801"/>
    </source>
</evidence>
<dbReference type="InterPro" id="IPR050628">
    <property type="entry name" value="SNF2_RAD54_helicase_TF"/>
</dbReference>
<evidence type="ECO:0000259" key="5">
    <source>
        <dbReference type="Pfam" id="PF00176"/>
    </source>
</evidence>
<sequence length="192" mass="20619">MCFLGVEPLNDRAFWRRLLERPLKSNDERGLMRLQILMGALALRRTKTTPGLGGRPLVEMPRKTTMLLHVDLGPEDAAEYEALEAESRALVGRTLDDTEGSAVGEYTNILAVIMRLRQVCDSRTLCPAALELLRASAARGAAGKPGEPPPPELLAKLLAALTAGDDDGGAEVGGELNDFRGGQARVDVSRGC</sequence>
<dbReference type="GO" id="GO:0005524">
    <property type="term" value="F:ATP binding"/>
    <property type="evidence" value="ECO:0007669"/>
    <property type="project" value="UniProtKB-KW"/>
</dbReference>
<organism evidence="6 7">
    <name type="scientific">Monoraphidium neglectum</name>
    <dbReference type="NCBI Taxonomy" id="145388"/>
    <lineage>
        <taxon>Eukaryota</taxon>
        <taxon>Viridiplantae</taxon>
        <taxon>Chlorophyta</taxon>
        <taxon>core chlorophytes</taxon>
        <taxon>Chlorophyceae</taxon>
        <taxon>CS clade</taxon>
        <taxon>Sphaeropleales</taxon>
        <taxon>Selenastraceae</taxon>
        <taxon>Monoraphidium</taxon>
    </lineage>
</organism>
<reference evidence="6 7" key="1">
    <citation type="journal article" date="2013" name="BMC Genomics">
        <title>Reconstruction of the lipid metabolism for the microalga Monoraphidium neglectum from its genome sequence reveals characteristics suitable for biofuel production.</title>
        <authorList>
            <person name="Bogen C."/>
            <person name="Al-Dilaimi A."/>
            <person name="Albersmeier A."/>
            <person name="Wichmann J."/>
            <person name="Grundmann M."/>
            <person name="Rupp O."/>
            <person name="Lauersen K.J."/>
            <person name="Blifernez-Klassen O."/>
            <person name="Kalinowski J."/>
            <person name="Goesmann A."/>
            <person name="Mussgnug J.H."/>
            <person name="Kruse O."/>
        </authorList>
    </citation>
    <scope>NUCLEOTIDE SEQUENCE [LARGE SCALE GENOMIC DNA]</scope>
    <source>
        <strain evidence="6 7">SAG 48.87</strain>
    </source>
</reference>
<dbReference type="KEGG" id="mng:MNEG_15362"/>
<dbReference type="PANTHER" id="PTHR45626:SF17">
    <property type="entry name" value="HELICASE-LIKE TRANSCRIPTION FACTOR"/>
    <property type="match status" value="1"/>
</dbReference>
<keyword evidence="2" id="KW-0378">Hydrolase</keyword>
<protein>
    <submittedName>
        <fullName evidence="6">Putative SWI/SNF-related matrix-associated actin-dependent regulator</fullName>
    </submittedName>
</protein>
<dbReference type="Pfam" id="PF00176">
    <property type="entry name" value="SNF2-rel_dom"/>
    <property type="match status" value="1"/>
</dbReference>
<dbReference type="AlphaFoldDB" id="A0A0D2LRV7"/>
<feature type="domain" description="SNF2 N-terminal" evidence="5">
    <location>
        <begin position="3"/>
        <end position="122"/>
    </location>
</feature>
<evidence type="ECO:0000256" key="3">
    <source>
        <dbReference type="ARBA" id="ARBA00022806"/>
    </source>
</evidence>
<dbReference type="GeneID" id="25733016"/>
<dbReference type="InterPro" id="IPR000330">
    <property type="entry name" value="SNF2_N"/>
</dbReference>
<keyword evidence="1" id="KW-0547">Nucleotide-binding</keyword>
<dbReference type="GO" id="GO:0006281">
    <property type="term" value="P:DNA repair"/>
    <property type="evidence" value="ECO:0007669"/>
    <property type="project" value="TreeGrafter"/>
</dbReference>
<dbReference type="GO" id="GO:0016787">
    <property type="term" value="F:hydrolase activity"/>
    <property type="evidence" value="ECO:0007669"/>
    <property type="project" value="UniProtKB-KW"/>
</dbReference>
<keyword evidence="7" id="KW-1185">Reference proteome</keyword>
<name>A0A0D2LRV7_9CHLO</name>
<keyword evidence="3" id="KW-0347">Helicase</keyword>
<dbReference type="OrthoDB" id="448448at2759"/>
<dbReference type="STRING" id="145388.A0A0D2LRV7"/>
<evidence type="ECO:0000256" key="1">
    <source>
        <dbReference type="ARBA" id="ARBA00022741"/>
    </source>
</evidence>
<dbReference type="Proteomes" id="UP000054498">
    <property type="component" value="Unassembled WGS sequence"/>
</dbReference>
<dbReference type="GO" id="GO:0005634">
    <property type="term" value="C:nucleus"/>
    <property type="evidence" value="ECO:0007669"/>
    <property type="project" value="TreeGrafter"/>
</dbReference>
<gene>
    <name evidence="6" type="ORF">MNEG_15362</name>
</gene>
<accession>A0A0D2LRV7</accession>
<dbReference type="GO" id="GO:0004386">
    <property type="term" value="F:helicase activity"/>
    <property type="evidence" value="ECO:0007669"/>
    <property type="project" value="UniProtKB-KW"/>
</dbReference>
<keyword evidence="4" id="KW-0067">ATP-binding</keyword>
<dbReference type="PANTHER" id="PTHR45626">
    <property type="entry name" value="TRANSCRIPTION TERMINATION FACTOR 2-RELATED"/>
    <property type="match status" value="1"/>
</dbReference>